<name>A0A0E3M322_9CAUD</name>
<keyword evidence="2" id="KW-1185">Reference proteome</keyword>
<evidence type="ECO:0000313" key="1">
    <source>
        <dbReference type="EMBL" id="AKA61791.1"/>
    </source>
</evidence>
<dbReference type="GeneID" id="26627305"/>
<accession>A0A0E3M322</accession>
<dbReference type="EMBL" id="KP876466">
    <property type="protein sequence ID" value="AKA61791.1"/>
    <property type="molecule type" value="Genomic_DNA"/>
</dbReference>
<sequence length="120" mass="13048">MTATATATAAKFETGDVVWGRPVRQGKAQARRKGIVLGLFATDPNQLVVWWFGQGAAGMDTTTLAFARELTKSGDIFDMGAVQAAKLARGCYRYERAHSVGRMLERHARRMKSLGASFPA</sequence>
<evidence type="ECO:0000313" key="2">
    <source>
        <dbReference type="Proteomes" id="UP000033006"/>
    </source>
</evidence>
<gene>
    <name evidence="1" type="ORF">SEA_TP1604_53</name>
</gene>
<reference evidence="1 2" key="1">
    <citation type="submission" date="2015-03" db="EMBL/GenBank/DDBJ databases">
        <authorList>
            <person name="Phan H."/>
            <person name="Ton P."/>
            <person name="Bernal J.T."/>
            <person name="Kanani-Hendijani T.A."/>
            <person name="Munguia J."/>
            <person name="Olumba F.C."/>
            <person name="Orozco S."/>
            <person name="Gibbs Z.A."/>
            <person name="Donegan-Quick R."/>
            <person name="Visi D.K."/>
            <person name="Allen M.S."/>
            <person name="Hughes L.E."/>
            <person name="Bradley K.W."/>
            <person name="Asai D.J."/>
            <person name="Bowman C.A."/>
            <person name="Russell D.A."/>
            <person name="Pope W.H."/>
            <person name="Jacobs-Sera D."/>
            <person name="Hendrix R.W."/>
            <person name="Hatfull G.F."/>
        </authorList>
    </citation>
    <scope>NUCLEOTIDE SEQUENCE [LARGE SCALE GENOMIC DNA]</scope>
</reference>
<organism evidence="1 2">
    <name type="scientific">Streptomyces phage TP1604</name>
    <dbReference type="NCBI Taxonomy" id="1636184"/>
    <lineage>
        <taxon>Viruses</taxon>
        <taxon>Duplodnaviria</taxon>
        <taxon>Heunggongvirae</taxon>
        <taxon>Uroviricota</taxon>
        <taxon>Caudoviricetes</taxon>
        <taxon>Woodruffvirus</taxon>
        <taxon>Woodruffvirus TP1604</taxon>
    </lineage>
</organism>
<proteinExistence type="predicted"/>
<dbReference type="Pfam" id="PF19947">
    <property type="entry name" value="DUF6409"/>
    <property type="match status" value="1"/>
</dbReference>
<dbReference type="KEGG" id="vg:26627305"/>
<protein>
    <submittedName>
        <fullName evidence="1">Uncharacterized protein</fullName>
    </submittedName>
</protein>
<dbReference type="InterPro" id="IPR045638">
    <property type="entry name" value="DUF6409"/>
</dbReference>
<dbReference type="Proteomes" id="UP000033006">
    <property type="component" value="Segment"/>
</dbReference>
<dbReference type="RefSeq" id="YP_009200168.1">
    <property type="nucleotide sequence ID" value="NC_028818.1"/>
</dbReference>